<keyword evidence="1" id="KW-0472">Membrane</keyword>
<evidence type="ECO:0000313" key="2">
    <source>
        <dbReference type="EMBL" id="NEM96684.1"/>
    </source>
</evidence>
<evidence type="ECO:0000313" key="3">
    <source>
        <dbReference type="Proteomes" id="UP000474777"/>
    </source>
</evidence>
<accession>A0A6B3LT45</accession>
<name>A0A6B3LT45_9BACT</name>
<protein>
    <submittedName>
        <fullName evidence="2">DUF2752 domain-containing protein</fullName>
    </submittedName>
</protein>
<proteinExistence type="predicted"/>
<keyword evidence="1" id="KW-1133">Transmembrane helix</keyword>
<dbReference type="Pfam" id="PF10825">
    <property type="entry name" value="DUF2752"/>
    <property type="match status" value="1"/>
</dbReference>
<evidence type="ECO:0000256" key="1">
    <source>
        <dbReference type="SAM" id="Phobius"/>
    </source>
</evidence>
<feature type="transmembrane region" description="Helical" evidence="1">
    <location>
        <begin position="16"/>
        <end position="34"/>
    </location>
</feature>
<keyword evidence="1" id="KW-0812">Transmembrane</keyword>
<organism evidence="2 3">
    <name type="scientific">Pontibacter burrus</name>
    <dbReference type="NCBI Taxonomy" id="2704466"/>
    <lineage>
        <taxon>Bacteria</taxon>
        <taxon>Pseudomonadati</taxon>
        <taxon>Bacteroidota</taxon>
        <taxon>Cytophagia</taxon>
        <taxon>Cytophagales</taxon>
        <taxon>Hymenobacteraceae</taxon>
        <taxon>Pontibacter</taxon>
    </lineage>
</organism>
<dbReference type="InterPro" id="IPR021215">
    <property type="entry name" value="DUF2752"/>
</dbReference>
<dbReference type="AlphaFoldDB" id="A0A6B3LT45"/>
<dbReference type="Proteomes" id="UP000474777">
    <property type="component" value="Unassembled WGS sequence"/>
</dbReference>
<gene>
    <name evidence="2" type="ORF">GXP69_03165</name>
</gene>
<reference evidence="2 3" key="1">
    <citation type="submission" date="2020-02" db="EMBL/GenBank/DDBJ databases">
        <authorList>
            <person name="Kim M.K."/>
        </authorList>
    </citation>
    <scope>NUCLEOTIDE SEQUENCE [LARGE SCALE GENOMIC DNA]</scope>
    <source>
        <strain evidence="2 3">BT327</strain>
    </source>
</reference>
<comment type="caution">
    <text evidence="2">The sequence shown here is derived from an EMBL/GenBank/DDBJ whole genome shotgun (WGS) entry which is preliminary data.</text>
</comment>
<dbReference type="RefSeq" id="WP_163912277.1">
    <property type="nucleotide sequence ID" value="NZ_JAAGWD010000001.1"/>
</dbReference>
<sequence>MGRANTGAVQRANYRLYLPEAFMWLVGLIVLALMQPDIEHLFSFCPFSYLLEWCPGCGLGHAIAWLARGEFAKSWEAHPLGAPAVLVLGGRCLQLLRLHFNYKQTTRK</sequence>
<dbReference type="EMBL" id="JAAGWD010000001">
    <property type="protein sequence ID" value="NEM96684.1"/>
    <property type="molecule type" value="Genomic_DNA"/>
</dbReference>
<keyword evidence="3" id="KW-1185">Reference proteome</keyword>